<proteinExistence type="predicted"/>
<keyword evidence="3" id="KW-1185">Reference proteome</keyword>
<feature type="region of interest" description="Disordered" evidence="1">
    <location>
        <begin position="1"/>
        <end position="20"/>
    </location>
</feature>
<reference evidence="2 3" key="1">
    <citation type="submission" date="2013-11" db="EMBL/GenBank/DDBJ databases">
        <title>Metagenomic analysis of a methanogenic consortium involved in long chain n-alkane degradation.</title>
        <authorList>
            <person name="Davidova I.A."/>
            <person name="Callaghan A.V."/>
            <person name="Wawrik B."/>
            <person name="Pruitt S."/>
            <person name="Marks C."/>
            <person name="Duncan K.E."/>
            <person name="Suflita J.M."/>
        </authorList>
    </citation>
    <scope>NUCLEOTIDE SEQUENCE [LARGE SCALE GENOMIC DNA]</scope>
    <source>
        <strain evidence="2 3">SPR</strain>
    </source>
</reference>
<protein>
    <submittedName>
        <fullName evidence="2">Uncharacterized protein</fullName>
    </submittedName>
</protein>
<evidence type="ECO:0000256" key="1">
    <source>
        <dbReference type="SAM" id="MobiDB-lite"/>
    </source>
</evidence>
<dbReference type="InParanoid" id="A0A0D2G9M2"/>
<dbReference type="Gene3D" id="1.10.3210.10">
    <property type="entry name" value="Hypothetical protein af1432"/>
    <property type="match status" value="1"/>
</dbReference>
<dbReference type="AlphaFoldDB" id="A0A0D2G9M2"/>
<evidence type="ECO:0000313" key="2">
    <source>
        <dbReference type="EMBL" id="KIX11527.1"/>
    </source>
</evidence>
<evidence type="ECO:0000313" key="3">
    <source>
        <dbReference type="Proteomes" id="UP000032233"/>
    </source>
</evidence>
<sequence>MNQIRFTWPPEKPAKMSYGSPRPESISVALLNLLRPLPQEFKKSFLGLWEEYEFAATPEARILK</sequence>
<organism evidence="2 3">
    <name type="scientific">Dethiosulfatarculus sandiegensis</name>
    <dbReference type="NCBI Taxonomy" id="1429043"/>
    <lineage>
        <taxon>Bacteria</taxon>
        <taxon>Pseudomonadati</taxon>
        <taxon>Thermodesulfobacteriota</taxon>
        <taxon>Desulfarculia</taxon>
        <taxon>Desulfarculales</taxon>
        <taxon>Desulfarculaceae</taxon>
        <taxon>Dethiosulfatarculus</taxon>
    </lineage>
</organism>
<gene>
    <name evidence="2" type="ORF">X474_23840</name>
</gene>
<comment type="caution">
    <text evidence="2">The sequence shown here is derived from an EMBL/GenBank/DDBJ whole genome shotgun (WGS) entry which is preliminary data.</text>
</comment>
<dbReference type="EMBL" id="AZAC01000056">
    <property type="protein sequence ID" value="KIX11527.1"/>
    <property type="molecule type" value="Genomic_DNA"/>
</dbReference>
<dbReference type="Proteomes" id="UP000032233">
    <property type="component" value="Unassembled WGS sequence"/>
</dbReference>
<name>A0A0D2G9M2_9BACT</name>
<accession>A0A0D2G9M2</accession>